<reference evidence="1 2" key="1">
    <citation type="journal article" date="2020" name="Front. Plant Sci.">
        <title>Isolation of Rhizosphere Bacteria That Improve Quality and Water Stress Tolerance in Greenhouse Ornamentals.</title>
        <authorList>
            <person name="Nordstedt N.P."/>
            <person name="Jones M.L."/>
        </authorList>
    </citation>
    <scope>NUCLEOTIDE SEQUENCE [LARGE SCALE GENOMIC DNA]</scope>
    <source>
        <strain evidence="1 2">C6C2</strain>
    </source>
</reference>
<dbReference type="PANTHER" id="PTHR42815:SF2">
    <property type="entry name" value="FAD-BINDING, PUTATIVE (AFU_ORTHOLOGUE AFUA_6G07600)-RELATED"/>
    <property type="match status" value="1"/>
</dbReference>
<sequence length="310" mass="34468">MGNAARFHEGELIAQRNAQETEIAARNAANVDQRIIRGALPFVRQQKFLYAGSIDQQGRVWASVLIGEPGFLQPSEDAGALLVDLGRVARQPFDPLWDNIRHDERLGLLLLELQTRRRLKINGAAELDGDTLTVHVTESVPICPRYIQRRHITLEEPGRQSMPHGVQRGNALGGEQLALIARADTFFLASVHESHGADCSHRGGPRGFVQVLPNGVLRIPDYNGNSMFNSFGNFLLNPQAGLVFPDYEQRRMLQLNGTAQMFWDQPDPGNATGGTGRFWEFTVAHWIETQLPDALQMEFVDASPFLPKGT</sequence>
<dbReference type="RefSeq" id="WP_079218165.1">
    <property type="nucleotide sequence ID" value="NZ_CP018845.1"/>
</dbReference>
<organism evidence="1 2">
    <name type="scientific">Herbaspirillum robiniae</name>
    <dbReference type="NCBI Taxonomy" id="2014887"/>
    <lineage>
        <taxon>Bacteria</taxon>
        <taxon>Pseudomonadati</taxon>
        <taxon>Pseudomonadota</taxon>
        <taxon>Betaproteobacteria</taxon>
        <taxon>Burkholderiales</taxon>
        <taxon>Oxalobacteraceae</taxon>
        <taxon>Herbaspirillum</taxon>
    </lineage>
</organism>
<proteinExistence type="predicted"/>
<dbReference type="Gene3D" id="2.30.110.10">
    <property type="entry name" value="Electron Transport, Fmn-binding Protein, Chain A"/>
    <property type="match status" value="1"/>
</dbReference>
<dbReference type="SUPFAM" id="SSF50475">
    <property type="entry name" value="FMN-binding split barrel"/>
    <property type="match status" value="1"/>
</dbReference>
<dbReference type="InterPro" id="IPR012349">
    <property type="entry name" value="Split_barrel_FMN-bd"/>
</dbReference>
<evidence type="ECO:0000313" key="1">
    <source>
        <dbReference type="EMBL" id="NUU03153.1"/>
    </source>
</evidence>
<accession>A0ABX2M0J5</accession>
<name>A0ABX2M0J5_9BURK</name>
<dbReference type="EMBL" id="JABFMT010000017">
    <property type="protein sequence ID" value="NUU03153.1"/>
    <property type="molecule type" value="Genomic_DNA"/>
</dbReference>
<keyword evidence="2" id="KW-1185">Reference proteome</keyword>
<comment type="caution">
    <text evidence="1">The sequence shown here is derived from an EMBL/GenBank/DDBJ whole genome shotgun (WGS) entry which is preliminary data.</text>
</comment>
<protein>
    <submittedName>
        <fullName evidence="1">Pyridoxamine 5'-phosphate oxidase</fullName>
    </submittedName>
</protein>
<dbReference type="Proteomes" id="UP000536746">
    <property type="component" value="Unassembled WGS sequence"/>
</dbReference>
<evidence type="ECO:0000313" key="2">
    <source>
        <dbReference type="Proteomes" id="UP000536746"/>
    </source>
</evidence>
<gene>
    <name evidence="1" type="ORF">HNO84_16225</name>
</gene>
<dbReference type="PANTHER" id="PTHR42815">
    <property type="entry name" value="FAD-BINDING, PUTATIVE (AFU_ORTHOLOGUE AFUA_6G07600)-RELATED"/>
    <property type="match status" value="1"/>
</dbReference>